<dbReference type="PANTHER" id="PTHR30204">
    <property type="entry name" value="REDOX-CYCLING DRUG-SENSING TRANSCRIPTIONAL ACTIVATOR SOXR"/>
    <property type="match status" value="1"/>
</dbReference>
<keyword evidence="7" id="KW-1185">Reference proteome</keyword>
<accession>A0A7V7PQE1</accession>
<dbReference type="InterPro" id="IPR047057">
    <property type="entry name" value="MerR_fam"/>
</dbReference>
<gene>
    <name evidence="6" type="ORF">F6X38_09370</name>
</gene>
<dbReference type="InterPro" id="IPR009061">
    <property type="entry name" value="DNA-bd_dom_put_sf"/>
</dbReference>
<keyword evidence="3 6" id="KW-0238">DNA-binding</keyword>
<name>A0A7V7PQE1_9HYPH</name>
<dbReference type="Gene3D" id="1.10.1660.10">
    <property type="match status" value="1"/>
</dbReference>
<keyword evidence="2" id="KW-0805">Transcription regulation</keyword>
<evidence type="ECO:0000313" key="7">
    <source>
        <dbReference type="Proteomes" id="UP000432089"/>
    </source>
</evidence>
<evidence type="ECO:0000256" key="4">
    <source>
        <dbReference type="ARBA" id="ARBA00023163"/>
    </source>
</evidence>
<dbReference type="PANTHER" id="PTHR30204:SF69">
    <property type="entry name" value="MERR-FAMILY TRANSCRIPTIONAL REGULATOR"/>
    <property type="match status" value="1"/>
</dbReference>
<dbReference type="GO" id="GO:0003700">
    <property type="term" value="F:DNA-binding transcription factor activity"/>
    <property type="evidence" value="ECO:0007669"/>
    <property type="project" value="InterPro"/>
</dbReference>
<protein>
    <submittedName>
        <fullName evidence="6">MerR family DNA-binding transcriptional regulator</fullName>
    </submittedName>
</protein>
<evidence type="ECO:0000256" key="3">
    <source>
        <dbReference type="ARBA" id="ARBA00023125"/>
    </source>
</evidence>
<dbReference type="InterPro" id="IPR000551">
    <property type="entry name" value="MerR-type_HTH_dom"/>
</dbReference>
<comment type="caution">
    <text evidence="6">The sequence shown here is derived from an EMBL/GenBank/DDBJ whole genome shotgun (WGS) entry which is preliminary data.</text>
</comment>
<evidence type="ECO:0000313" key="6">
    <source>
        <dbReference type="EMBL" id="KAB0680371.1"/>
    </source>
</evidence>
<dbReference type="SMART" id="SM00422">
    <property type="entry name" value="HTH_MERR"/>
    <property type="match status" value="1"/>
</dbReference>
<dbReference type="GO" id="GO:0003677">
    <property type="term" value="F:DNA binding"/>
    <property type="evidence" value="ECO:0007669"/>
    <property type="project" value="UniProtKB-KW"/>
</dbReference>
<keyword evidence="4" id="KW-0804">Transcription</keyword>
<proteinExistence type="predicted"/>
<dbReference type="Proteomes" id="UP000432089">
    <property type="component" value="Unassembled WGS sequence"/>
</dbReference>
<dbReference type="Pfam" id="PF13411">
    <property type="entry name" value="MerR_1"/>
    <property type="match status" value="1"/>
</dbReference>
<evidence type="ECO:0000256" key="2">
    <source>
        <dbReference type="ARBA" id="ARBA00023015"/>
    </source>
</evidence>
<evidence type="ECO:0000256" key="1">
    <source>
        <dbReference type="ARBA" id="ARBA00022491"/>
    </source>
</evidence>
<keyword evidence="1" id="KW-0678">Repressor</keyword>
<reference evidence="6 7" key="1">
    <citation type="submission" date="2019-09" db="EMBL/GenBank/DDBJ databases">
        <title>YIM 132180 draft genome.</title>
        <authorList>
            <person name="Zhang K."/>
        </authorList>
    </citation>
    <scope>NUCLEOTIDE SEQUENCE [LARGE SCALE GENOMIC DNA]</scope>
    <source>
        <strain evidence="6 7">YIM 132180</strain>
    </source>
</reference>
<organism evidence="6 7">
    <name type="scientific">Plantimonas leprariae</name>
    <dbReference type="NCBI Taxonomy" id="2615207"/>
    <lineage>
        <taxon>Bacteria</taxon>
        <taxon>Pseudomonadati</taxon>
        <taxon>Pseudomonadota</taxon>
        <taxon>Alphaproteobacteria</taxon>
        <taxon>Hyphomicrobiales</taxon>
        <taxon>Aurantimonadaceae</taxon>
        <taxon>Plantimonas</taxon>
    </lineage>
</organism>
<evidence type="ECO:0000259" key="5">
    <source>
        <dbReference type="PROSITE" id="PS50937"/>
    </source>
</evidence>
<dbReference type="CDD" id="cd04776">
    <property type="entry name" value="HTH_GnyR"/>
    <property type="match status" value="1"/>
</dbReference>
<dbReference type="EMBL" id="VZDO01000005">
    <property type="protein sequence ID" value="KAB0680371.1"/>
    <property type="molecule type" value="Genomic_DNA"/>
</dbReference>
<feature type="domain" description="HTH merR-type" evidence="5">
    <location>
        <begin position="84"/>
        <end position="151"/>
    </location>
</feature>
<dbReference type="PROSITE" id="PS50937">
    <property type="entry name" value="HTH_MERR_2"/>
    <property type="match status" value="1"/>
</dbReference>
<sequence length="199" mass="22651">MIDEPADRPTDRGICPIWALAIPARASILPPLSQSKHRDRGSLRRGGRCWSANRDLDALTESDEMANVEQLLDLNGAEVEPKQVYRIGNLAREFGISLRSLRFYEARGLLHPRRRGTTRLYSPDDRKRLRLILLCKLVGFSLMKIGQIVNDYLGTGSEVKRVRDLREVFRQQQNVLQAQREGLETSIAALEMIISTLEK</sequence>
<dbReference type="AlphaFoldDB" id="A0A7V7PQE1"/>
<dbReference type="SUPFAM" id="SSF46955">
    <property type="entry name" value="Putative DNA-binding domain"/>
    <property type="match status" value="1"/>
</dbReference>